<dbReference type="OrthoDB" id="4045395at2759"/>
<evidence type="ECO:0000256" key="4">
    <source>
        <dbReference type="ARBA" id="ARBA00017063"/>
    </source>
</evidence>
<comment type="similarity">
    <text evidence="3">Belongs to the HRI1 family.</text>
</comment>
<evidence type="ECO:0000256" key="5">
    <source>
        <dbReference type="ARBA" id="ARBA00022490"/>
    </source>
</evidence>
<evidence type="ECO:0000313" key="8">
    <source>
        <dbReference type="EMBL" id="UNI15939.1"/>
    </source>
</evidence>
<dbReference type="GeneID" id="72064384"/>
<dbReference type="Gene3D" id="2.40.128.320">
    <property type="entry name" value="Protein HRI1, N-terminal domain"/>
    <property type="match status" value="1"/>
</dbReference>
<keyword evidence="6" id="KW-0539">Nucleus</keyword>
<dbReference type="EMBL" id="CP086355">
    <property type="protein sequence ID" value="UNI15939.1"/>
    <property type="molecule type" value="Genomic_DNA"/>
</dbReference>
<sequence>MASISIRKSIRWLPGEAQEPTSTVVLTSPSRRFVDLRIIVKKPAAGAAAAADSDAESDAPGLLPLSRLDWAIAGTSSSSTTEREDGRGGQVTTHGKWRHWIDSTTREADGVVDEGDMITQPDGTTLETGSMVNPATGLVTAYEEVWEDEEPVVPSFSRAGSSTSAISPPLLCVVLEMDQQGQGGQGMVVRLGRWCQGFVRAGEDIALERWLWSEGTGGWRREARMGNLFVACEVALQEGRDFKVGEAVGEDGAWKVVEVVHGSRA</sequence>
<dbReference type="Proteomes" id="UP000829364">
    <property type="component" value="Chromosome 2"/>
</dbReference>
<name>A0A9Q8Q8P2_9HYPO</name>
<protein>
    <recommendedName>
        <fullName evidence="4">Protein HRI1</fullName>
    </recommendedName>
</protein>
<dbReference type="GO" id="GO:0005737">
    <property type="term" value="C:cytoplasm"/>
    <property type="evidence" value="ECO:0007669"/>
    <property type="project" value="UniProtKB-SubCell"/>
</dbReference>
<dbReference type="InterPro" id="IPR031818">
    <property type="entry name" value="Hri1"/>
</dbReference>
<proteinExistence type="inferred from homology"/>
<evidence type="ECO:0000256" key="3">
    <source>
        <dbReference type="ARBA" id="ARBA00005229"/>
    </source>
</evidence>
<dbReference type="RefSeq" id="XP_047839420.1">
    <property type="nucleotide sequence ID" value="XM_047983449.1"/>
</dbReference>
<dbReference type="AlphaFoldDB" id="A0A9Q8Q8P2"/>
<dbReference type="KEGG" id="ptkz:JDV02_002423"/>
<comment type="subcellular location">
    <subcellularLocation>
        <location evidence="2">Cytoplasm</location>
    </subcellularLocation>
    <subcellularLocation>
        <location evidence="1">Nucleus</location>
    </subcellularLocation>
</comment>
<keyword evidence="9" id="KW-1185">Reference proteome</keyword>
<dbReference type="CDD" id="cd11692">
    <property type="entry name" value="HRI1_N_like"/>
    <property type="match status" value="1"/>
</dbReference>
<dbReference type="GO" id="GO:0005634">
    <property type="term" value="C:nucleus"/>
    <property type="evidence" value="ECO:0007669"/>
    <property type="project" value="UniProtKB-SubCell"/>
</dbReference>
<dbReference type="InterPro" id="IPR043047">
    <property type="entry name" value="Hri1_N_sf"/>
</dbReference>
<evidence type="ECO:0000256" key="7">
    <source>
        <dbReference type="SAM" id="MobiDB-lite"/>
    </source>
</evidence>
<organism evidence="8 9">
    <name type="scientific">Purpureocillium takamizusanense</name>
    <dbReference type="NCBI Taxonomy" id="2060973"/>
    <lineage>
        <taxon>Eukaryota</taxon>
        <taxon>Fungi</taxon>
        <taxon>Dikarya</taxon>
        <taxon>Ascomycota</taxon>
        <taxon>Pezizomycotina</taxon>
        <taxon>Sordariomycetes</taxon>
        <taxon>Hypocreomycetidae</taxon>
        <taxon>Hypocreales</taxon>
        <taxon>Ophiocordycipitaceae</taxon>
        <taxon>Purpureocillium</taxon>
    </lineage>
</organism>
<dbReference type="Pfam" id="PF16815">
    <property type="entry name" value="HRI1"/>
    <property type="match status" value="1"/>
</dbReference>
<keyword evidence="5" id="KW-0963">Cytoplasm</keyword>
<dbReference type="InterPro" id="IPR038744">
    <property type="entry name" value="Hri1_N"/>
</dbReference>
<evidence type="ECO:0000256" key="1">
    <source>
        <dbReference type="ARBA" id="ARBA00004123"/>
    </source>
</evidence>
<evidence type="ECO:0000256" key="2">
    <source>
        <dbReference type="ARBA" id="ARBA00004496"/>
    </source>
</evidence>
<evidence type="ECO:0000256" key="6">
    <source>
        <dbReference type="ARBA" id="ARBA00023242"/>
    </source>
</evidence>
<accession>A0A9Q8Q8P2</accession>
<gene>
    <name evidence="8" type="ORF">JDV02_002423</name>
</gene>
<reference evidence="8" key="1">
    <citation type="submission" date="2021-11" db="EMBL/GenBank/DDBJ databases">
        <title>Purpureocillium_takamizusanense_genome.</title>
        <authorList>
            <person name="Nguyen N.-H."/>
        </authorList>
    </citation>
    <scope>NUCLEOTIDE SEQUENCE</scope>
    <source>
        <strain evidence="8">PT3</strain>
    </source>
</reference>
<feature type="region of interest" description="Disordered" evidence="7">
    <location>
        <begin position="74"/>
        <end position="94"/>
    </location>
</feature>
<dbReference type="CDD" id="cd11693">
    <property type="entry name" value="HRI1_C_like"/>
    <property type="match status" value="1"/>
</dbReference>
<evidence type="ECO:0000313" key="9">
    <source>
        <dbReference type="Proteomes" id="UP000829364"/>
    </source>
</evidence>